<dbReference type="Gene3D" id="1.20.120.450">
    <property type="entry name" value="dinb family like domain"/>
    <property type="match status" value="1"/>
</dbReference>
<gene>
    <name evidence="1" type="ORF">D8M04_00250</name>
</gene>
<name>A0A498DL34_9BACI</name>
<organism evidence="1 2">
    <name type="scientific">Oceanobacillus piezotolerans</name>
    <dbReference type="NCBI Taxonomy" id="2448030"/>
    <lineage>
        <taxon>Bacteria</taxon>
        <taxon>Bacillati</taxon>
        <taxon>Bacillota</taxon>
        <taxon>Bacilli</taxon>
        <taxon>Bacillales</taxon>
        <taxon>Bacillaceae</taxon>
        <taxon>Oceanobacillus</taxon>
    </lineage>
</organism>
<dbReference type="SUPFAM" id="SSF109854">
    <property type="entry name" value="DinB/YfiT-like putative metalloenzymes"/>
    <property type="match status" value="1"/>
</dbReference>
<accession>A0A498DL34</accession>
<dbReference type="OrthoDB" id="4295522at2"/>
<dbReference type="Proteomes" id="UP000270219">
    <property type="component" value="Unassembled WGS sequence"/>
</dbReference>
<sequence>MSVLKQFNLARTSLLTFIQDLDNEALDYQSAYFDNTIRWHIGNTLLMDEKLLFVNQKKSQHIPKEYAELFSSDVKVEDWTVEAPSLEELMSHLVNQQNRVNTYDELFWKSDVKFKVPHGHIETHGDLLIMLAHREAEMLGKIKAMKQQFDRK</sequence>
<reference evidence="1 2" key="1">
    <citation type="submission" date="2018-10" db="EMBL/GenBank/DDBJ databases">
        <title>Oceanobacillus sp. YLB-02 draft genome.</title>
        <authorList>
            <person name="Yu L."/>
        </authorList>
    </citation>
    <scope>NUCLEOTIDE SEQUENCE [LARGE SCALE GENOMIC DNA]</scope>
    <source>
        <strain evidence="1 2">YLB-02</strain>
    </source>
</reference>
<proteinExistence type="predicted"/>
<dbReference type="AlphaFoldDB" id="A0A498DL34"/>
<keyword evidence="2" id="KW-1185">Reference proteome</keyword>
<dbReference type="InterPro" id="IPR034660">
    <property type="entry name" value="DinB/YfiT-like"/>
</dbReference>
<dbReference type="RefSeq" id="WP_121520243.1">
    <property type="nucleotide sequence ID" value="NZ_RCHR01000001.1"/>
</dbReference>
<comment type="caution">
    <text evidence="1">The sequence shown here is derived from an EMBL/GenBank/DDBJ whole genome shotgun (WGS) entry which is preliminary data.</text>
</comment>
<evidence type="ECO:0000313" key="2">
    <source>
        <dbReference type="Proteomes" id="UP000270219"/>
    </source>
</evidence>
<protein>
    <submittedName>
        <fullName evidence="1">DinB family protein</fullName>
    </submittedName>
</protein>
<evidence type="ECO:0000313" key="1">
    <source>
        <dbReference type="EMBL" id="RLL47750.1"/>
    </source>
</evidence>
<dbReference type="EMBL" id="RCHR01000001">
    <property type="protein sequence ID" value="RLL47750.1"/>
    <property type="molecule type" value="Genomic_DNA"/>
</dbReference>